<dbReference type="OrthoDB" id="9801954at2"/>
<dbReference type="GO" id="GO:0016758">
    <property type="term" value="F:hexosyltransferase activity"/>
    <property type="evidence" value="ECO:0007669"/>
    <property type="project" value="UniProtKB-ARBA"/>
</dbReference>
<dbReference type="RefSeq" id="WP_113954456.1">
    <property type="nucleotide sequence ID" value="NZ_QNRT01000002.1"/>
</dbReference>
<dbReference type="CDD" id="cd00761">
    <property type="entry name" value="Glyco_tranf_GTA_type"/>
    <property type="match status" value="1"/>
</dbReference>
<feature type="domain" description="Glycosyltransferase 2-like" evidence="1">
    <location>
        <begin position="7"/>
        <end position="136"/>
    </location>
</feature>
<dbReference type="Gene3D" id="3.90.550.10">
    <property type="entry name" value="Spore Coat Polysaccharide Biosynthesis Protein SpsA, Chain A"/>
    <property type="match status" value="1"/>
</dbReference>
<proteinExistence type="predicted"/>
<dbReference type="InParanoid" id="A0A395JLX6"/>
<keyword evidence="3" id="KW-1185">Reference proteome</keyword>
<comment type="caution">
    <text evidence="2">The sequence shown here is derived from an EMBL/GenBank/DDBJ whole genome shotgun (WGS) entry which is preliminary data.</text>
</comment>
<dbReference type="Pfam" id="PF00535">
    <property type="entry name" value="Glycos_transf_2"/>
    <property type="match status" value="1"/>
</dbReference>
<organism evidence="2 3">
    <name type="scientific">Arenicella xantha</name>
    <dbReference type="NCBI Taxonomy" id="644221"/>
    <lineage>
        <taxon>Bacteria</taxon>
        <taxon>Pseudomonadati</taxon>
        <taxon>Pseudomonadota</taxon>
        <taxon>Gammaproteobacteria</taxon>
        <taxon>Arenicellales</taxon>
        <taxon>Arenicellaceae</taxon>
        <taxon>Arenicella</taxon>
    </lineage>
</organism>
<evidence type="ECO:0000313" key="3">
    <source>
        <dbReference type="Proteomes" id="UP000253083"/>
    </source>
</evidence>
<dbReference type="SUPFAM" id="SSF53448">
    <property type="entry name" value="Nucleotide-diphospho-sugar transferases"/>
    <property type="match status" value="1"/>
</dbReference>
<dbReference type="PANTHER" id="PTHR22916:SF3">
    <property type="entry name" value="UDP-GLCNAC:BETAGAL BETA-1,3-N-ACETYLGLUCOSAMINYLTRANSFERASE-LIKE PROTEIN 1"/>
    <property type="match status" value="1"/>
</dbReference>
<dbReference type="PANTHER" id="PTHR22916">
    <property type="entry name" value="GLYCOSYLTRANSFERASE"/>
    <property type="match status" value="1"/>
</dbReference>
<accession>A0A395JLX6</accession>
<evidence type="ECO:0000313" key="2">
    <source>
        <dbReference type="EMBL" id="RBP51711.1"/>
    </source>
</evidence>
<dbReference type="InterPro" id="IPR001173">
    <property type="entry name" value="Glyco_trans_2-like"/>
</dbReference>
<evidence type="ECO:0000259" key="1">
    <source>
        <dbReference type="Pfam" id="PF00535"/>
    </source>
</evidence>
<dbReference type="AlphaFoldDB" id="A0A395JLX6"/>
<protein>
    <submittedName>
        <fullName evidence="2">Glycosyltransferase involved in cell wall biosynthesis</fullName>
    </submittedName>
</protein>
<sequence length="266" mass="30109">MNNDLVSVIVPAWNAAAHIAESLESVLTQTHANLELIVIDDGSNDQTADIIRAFAARDTRVLVLAMTSNSGGPAAPRNLGMRHAKGEYLAFLDADDIWHPDKLLLQLAVLHKHGLSFVSTEHQAFVGTFAVQMPPHVSALTVEWNSHARLLRKNNVTTSSALMRTSDIGELRFNEAPRYSAIEDYLMWLYLHQQTSFSSAILTNRLVYYRRRSDSLSASKLKMAQKIHMLLREYRIDGKPLGWRRFFYFGTYLFMAMKTRLIRSGT</sequence>
<name>A0A395JLX6_9GAMM</name>
<gene>
    <name evidence="2" type="ORF">DFR28_1021144</name>
</gene>
<keyword evidence="2" id="KW-0808">Transferase</keyword>
<dbReference type="InterPro" id="IPR029044">
    <property type="entry name" value="Nucleotide-diphossugar_trans"/>
</dbReference>
<dbReference type="EMBL" id="QNRT01000002">
    <property type="protein sequence ID" value="RBP51711.1"/>
    <property type="molecule type" value="Genomic_DNA"/>
</dbReference>
<reference evidence="2 3" key="1">
    <citation type="submission" date="2018-06" db="EMBL/GenBank/DDBJ databases">
        <title>Genomic Encyclopedia of Type Strains, Phase IV (KMG-IV): sequencing the most valuable type-strain genomes for metagenomic binning, comparative biology and taxonomic classification.</title>
        <authorList>
            <person name="Goeker M."/>
        </authorList>
    </citation>
    <scope>NUCLEOTIDE SEQUENCE [LARGE SCALE GENOMIC DNA]</scope>
    <source>
        <strain evidence="2 3">DSM 24032</strain>
    </source>
</reference>
<dbReference type="Proteomes" id="UP000253083">
    <property type="component" value="Unassembled WGS sequence"/>
</dbReference>